<dbReference type="EMBL" id="SMNA01000004">
    <property type="protein sequence ID" value="TDE94808.1"/>
    <property type="molecule type" value="Genomic_DNA"/>
</dbReference>
<dbReference type="Proteomes" id="UP000504882">
    <property type="component" value="Unassembled WGS sequence"/>
</dbReference>
<evidence type="ECO:0000259" key="1">
    <source>
        <dbReference type="SMART" id="SM00731"/>
    </source>
</evidence>
<keyword evidence="3" id="KW-1185">Reference proteome</keyword>
<comment type="caution">
    <text evidence="2">The sequence shown here is derived from an EMBL/GenBank/DDBJ whole genome shotgun (WGS) entry which is preliminary data.</text>
</comment>
<dbReference type="SMART" id="SM00731">
    <property type="entry name" value="SprT"/>
    <property type="match status" value="1"/>
</dbReference>
<sequence length="157" mass="17341">MDLQNAHALAHELLAEHGLTGWTFGFDNAKRRAGACRYDRRRITISRYLTELHAPDQVRDTLLHEIAHALAGHGAGHGPRWRRIALSIGCSAQRCVPAGAGAVPAPWVGLCPAGHEHGRFRRPSRPLACGRCSRRFSTAHLIVWRRREPLGAALNAR</sequence>
<reference evidence="2 3" key="1">
    <citation type="submission" date="2019-03" db="EMBL/GenBank/DDBJ databases">
        <title>Genomic features of bacteria from cold environments.</title>
        <authorList>
            <person name="Shen L."/>
        </authorList>
    </citation>
    <scope>NUCLEOTIDE SEQUENCE [LARGE SCALE GENOMIC DNA]</scope>
    <source>
        <strain evidence="3">T3246-1</strain>
    </source>
</reference>
<feature type="domain" description="SprT-like" evidence="1">
    <location>
        <begin position="1"/>
        <end position="139"/>
    </location>
</feature>
<evidence type="ECO:0000313" key="3">
    <source>
        <dbReference type="Proteomes" id="UP000504882"/>
    </source>
</evidence>
<gene>
    <name evidence="2" type="ORF">EXU48_08395</name>
</gene>
<dbReference type="Pfam" id="PF10263">
    <property type="entry name" value="SprT-like"/>
    <property type="match status" value="1"/>
</dbReference>
<proteinExistence type="predicted"/>
<evidence type="ECO:0000313" key="2">
    <source>
        <dbReference type="EMBL" id="TDE94808.1"/>
    </source>
</evidence>
<accession>A0ABY2E4R9</accession>
<dbReference type="RefSeq" id="WP_133107218.1">
    <property type="nucleotide sequence ID" value="NZ_SMNA01000004.1"/>
</dbReference>
<name>A0ABY2E4R9_9MICO</name>
<organism evidence="2 3">
    <name type="scientific">Occultella glacieicola</name>
    <dbReference type="NCBI Taxonomy" id="2518684"/>
    <lineage>
        <taxon>Bacteria</taxon>
        <taxon>Bacillati</taxon>
        <taxon>Actinomycetota</taxon>
        <taxon>Actinomycetes</taxon>
        <taxon>Micrococcales</taxon>
        <taxon>Ruaniaceae</taxon>
        <taxon>Occultella</taxon>
    </lineage>
</organism>
<dbReference type="InterPro" id="IPR006640">
    <property type="entry name" value="SprT-like_domain"/>
</dbReference>
<protein>
    <submittedName>
        <fullName evidence="2">M48 family peptidase</fullName>
    </submittedName>
</protein>